<feature type="region of interest" description="Disordered" evidence="1">
    <location>
        <begin position="233"/>
        <end position="252"/>
    </location>
</feature>
<sequence>MLRTHDTSMSQESQRGSLSHENTISREVSPGKRRSRSIDSHHRYMKDKCQSRYQEGSAFYSQTMVEDAYETSCRRRTLSNAQYSRQATSPEYSIQSFTEMIDLHSWRGLYERHYCYYESYRSRSQSSNRSRTRSGIKDSTILEKGNDHKKTLSKFSDCYKNEDSLSDNQASSVTKKNGTLRHHKKKKEKHKNKNKHQKDHPSNLAHSFPVVITIDSDSDMELESIEFDSSITWTGTSQINEKENESPSSFLE</sequence>
<feature type="compositionally biased region" description="Polar residues" evidence="1">
    <location>
        <begin position="7"/>
        <end position="26"/>
    </location>
</feature>
<evidence type="ECO:0000313" key="2">
    <source>
        <dbReference type="EMBL" id="KAK4816007.1"/>
    </source>
</evidence>
<evidence type="ECO:0000256" key="1">
    <source>
        <dbReference type="SAM" id="MobiDB-lite"/>
    </source>
</evidence>
<feature type="compositionally biased region" description="Basic residues" evidence="1">
    <location>
        <begin position="178"/>
        <end position="198"/>
    </location>
</feature>
<dbReference type="EMBL" id="JAUNZN010000009">
    <property type="protein sequence ID" value="KAK4816007.1"/>
    <property type="molecule type" value="Genomic_DNA"/>
</dbReference>
<dbReference type="AlphaFoldDB" id="A0AAN7NHF3"/>
<name>A0AAN7NHF3_MYCAM</name>
<proteinExistence type="predicted"/>
<protein>
    <submittedName>
        <fullName evidence="2">Uncharacterized protein</fullName>
    </submittedName>
</protein>
<feature type="region of interest" description="Disordered" evidence="1">
    <location>
        <begin position="1"/>
        <end position="44"/>
    </location>
</feature>
<reference evidence="2 3" key="1">
    <citation type="journal article" date="2023" name="J. Hered.">
        <title>Chromosome-level genome of the wood stork (Mycteria americana) provides insight into avian chromosome evolution.</title>
        <authorList>
            <person name="Flamio R. Jr."/>
            <person name="Ramstad K.M."/>
        </authorList>
    </citation>
    <scope>NUCLEOTIDE SEQUENCE [LARGE SCALE GENOMIC DNA]</scope>
    <source>
        <strain evidence="2">JAX WOST 10</strain>
    </source>
</reference>
<accession>A0AAN7NHF3</accession>
<keyword evidence="3" id="KW-1185">Reference proteome</keyword>
<gene>
    <name evidence="2" type="ORF">QYF61_010875</name>
</gene>
<feature type="region of interest" description="Disordered" evidence="1">
    <location>
        <begin position="121"/>
        <end position="143"/>
    </location>
</feature>
<feature type="compositionally biased region" description="Polar residues" evidence="1">
    <location>
        <begin position="166"/>
        <end position="177"/>
    </location>
</feature>
<dbReference type="Proteomes" id="UP001333110">
    <property type="component" value="Unassembled WGS sequence"/>
</dbReference>
<comment type="caution">
    <text evidence="2">The sequence shown here is derived from an EMBL/GenBank/DDBJ whole genome shotgun (WGS) entry which is preliminary data.</text>
</comment>
<feature type="region of interest" description="Disordered" evidence="1">
    <location>
        <begin position="162"/>
        <end position="206"/>
    </location>
</feature>
<organism evidence="2 3">
    <name type="scientific">Mycteria americana</name>
    <name type="common">Wood stork</name>
    <dbReference type="NCBI Taxonomy" id="33587"/>
    <lineage>
        <taxon>Eukaryota</taxon>
        <taxon>Metazoa</taxon>
        <taxon>Chordata</taxon>
        <taxon>Craniata</taxon>
        <taxon>Vertebrata</taxon>
        <taxon>Euteleostomi</taxon>
        <taxon>Archelosauria</taxon>
        <taxon>Archosauria</taxon>
        <taxon>Dinosauria</taxon>
        <taxon>Saurischia</taxon>
        <taxon>Theropoda</taxon>
        <taxon>Coelurosauria</taxon>
        <taxon>Aves</taxon>
        <taxon>Neognathae</taxon>
        <taxon>Neoaves</taxon>
        <taxon>Aequornithes</taxon>
        <taxon>Ciconiiformes</taxon>
        <taxon>Ciconiidae</taxon>
        <taxon>Mycteria</taxon>
    </lineage>
</organism>
<evidence type="ECO:0000313" key="3">
    <source>
        <dbReference type="Proteomes" id="UP001333110"/>
    </source>
</evidence>